<reference evidence="1 2" key="1">
    <citation type="submission" date="2019-01" db="EMBL/GenBank/DDBJ databases">
        <title>Genome sequences of marine Pseudoalteromonas species.</title>
        <authorList>
            <person name="Boraston A.B."/>
            <person name="Hehemann J.-H."/>
            <person name="Vickers C.J."/>
            <person name="Salama-Alber O."/>
            <person name="Abe K."/>
            <person name="Hettle A.J."/>
        </authorList>
    </citation>
    <scope>NUCLEOTIDE SEQUENCE [LARGE SCALE GENOMIC DNA]</scope>
    <source>
        <strain evidence="1 2">PS47</strain>
    </source>
</reference>
<sequence>MNKLSIICNSNNPDLAMYFSNKVKAFNSNVYFLGNKQLSKQLHIDCSSVSKVSGLTIWFIADCFLALLCILKLLIRKIDVVIFDTAHISNIPLAILCKLFRVKLIFTVHDWNPHEGTQEKNVRLYNKFVDRFLADEYITFSKVKSRLKVHQLQLSGFTKKSVSQPQGYYLFFGRIEPYKGLKHLIKIAKSMHEQGLSEKIIIAGKGTDSAIKELSNLPNVVMMNHFIADDELEKLVQGAIATLLPYDSATQSGVILHSYSYSKPVVAFDVGALHEYIKDGINGMLVEHGNIYDFIEKLKIIRNDYNNFEINVSKEFKHYDKPALEKQYRELLQNLKIL</sequence>
<dbReference type="PANTHER" id="PTHR45947:SF3">
    <property type="entry name" value="SULFOQUINOVOSYL TRANSFERASE SQD2"/>
    <property type="match status" value="1"/>
</dbReference>
<proteinExistence type="predicted"/>
<keyword evidence="2" id="KW-1185">Reference proteome</keyword>
<evidence type="ECO:0000313" key="2">
    <source>
        <dbReference type="Proteomes" id="UP000322915"/>
    </source>
</evidence>
<accession>A0ABQ6RNF3</accession>
<organism evidence="1 2">
    <name type="scientific">Pseudoalteromonas fuliginea</name>
    <dbReference type="NCBI Taxonomy" id="1872678"/>
    <lineage>
        <taxon>Bacteria</taxon>
        <taxon>Pseudomonadati</taxon>
        <taxon>Pseudomonadota</taxon>
        <taxon>Gammaproteobacteria</taxon>
        <taxon>Alteromonadales</taxon>
        <taxon>Pseudoalteromonadaceae</taxon>
        <taxon>Pseudoalteromonas</taxon>
    </lineage>
</organism>
<dbReference type="PANTHER" id="PTHR45947">
    <property type="entry name" value="SULFOQUINOVOSYL TRANSFERASE SQD2"/>
    <property type="match status" value="1"/>
</dbReference>
<gene>
    <name evidence="1" type="ORF">EU509_00355</name>
</gene>
<name>A0ABQ6RNF3_9GAMM</name>
<dbReference type="Proteomes" id="UP000322915">
    <property type="component" value="Unassembled WGS sequence"/>
</dbReference>
<comment type="caution">
    <text evidence="1">The sequence shown here is derived from an EMBL/GenBank/DDBJ whole genome shotgun (WGS) entry which is preliminary data.</text>
</comment>
<evidence type="ECO:0000313" key="1">
    <source>
        <dbReference type="EMBL" id="KAA1166421.1"/>
    </source>
</evidence>
<dbReference type="RefSeq" id="WP_149604840.1">
    <property type="nucleotide sequence ID" value="NZ_SEUJ01000033.1"/>
</dbReference>
<dbReference type="Pfam" id="PF13692">
    <property type="entry name" value="Glyco_trans_1_4"/>
    <property type="match status" value="1"/>
</dbReference>
<protein>
    <submittedName>
        <fullName evidence="1">Glycosyltransferase</fullName>
    </submittedName>
</protein>
<dbReference type="InterPro" id="IPR050194">
    <property type="entry name" value="Glycosyltransferase_grp1"/>
</dbReference>
<dbReference type="Gene3D" id="3.40.50.2000">
    <property type="entry name" value="Glycogen Phosphorylase B"/>
    <property type="match status" value="1"/>
</dbReference>
<dbReference type="EMBL" id="SEUJ01000033">
    <property type="protein sequence ID" value="KAA1166421.1"/>
    <property type="molecule type" value="Genomic_DNA"/>
</dbReference>
<dbReference type="SUPFAM" id="SSF53756">
    <property type="entry name" value="UDP-Glycosyltransferase/glycogen phosphorylase"/>
    <property type="match status" value="1"/>
</dbReference>
<dbReference type="CDD" id="cd03801">
    <property type="entry name" value="GT4_PimA-like"/>
    <property type="match status" value="1"/>
</dbReference>